<dbReference type="InterPro" id="IPR036761">
    <property type="entry name" value="TTHA0802/YceI-like_sf"/>
</dbReference>
<dbReference type="SUPFAM" id="SSF101874">
    <property type="entry name" value="YceI-like"/>
    <property type="match status" value="1"/>
</dbReference>
<organism evidence="3 4">
    <name type="scientific">Mycolicibacter terrae</name>
    <dbReference type="NCBI Taxonomy" id="1788"/>
    <lineage>
        <taxon>Bacteria</taxon>
        <taxon>Bacillati</taxon>
        <taxon>Actinomycetota</taxon>
        <taxon>Actinomycetes</taxon>
        <taxon>Mycobacteriales</taxon>
        <taxon>Mycobacteriaceae</taxon>
        <taxon>Mycolicibacter</taxon>
    </lineage>
</organism>
<dbReference type="RefSeq" id="WP_085259411.1">
    <property type="nucleotide sequence ID" value="NZ_AP022564.1"/>
</dbReference>
<sequence>MAGAQGRCDGTHGQLRLETGVTGRAAKMGHRLTIAMQRWQAAVSWSGERPTAVTLTVEVDSLQVLRGDGGLTPLTAPEKSLIRTNVLKCLGAGRYGQIRFECDDIESAGDGYRLAGTLQIHGRSRPHVVEVRVRPPHQPSGSWRLDGDTVVRHSDFGVQRYSMLMGAMRVADEVTVTFTATVADDEIRGA</sequence>
<reference evidence="3 4" key="1">
    <citation type="journal article" date="2019" name="Emerg. Microbes Infect.">
        <title>Comprehensive subspecies identification of 175 nontuberculous mycobacteria species based on 7547 genomic profiles.</title>
        <authorList>
            <person name="Matsumoto Y."/>
            <person name="Kinjo T."/>
            <person name="Motooka D."/>
            <person name="Nabeya D."/>
            <person name="Jung N."/>
            <person name="Uechi K."/>
            <person name="Horii T."/>
            <person name="Iida T."/>
            <person name="Fujita J."/>
            <person name="Nakamura S."/>
        </authorList>
    </citation>
    <scope>NUCLEOTIDE SEQUENCE [LARGE SCALE GENOMIC DNA]</scope>
    <source>
        <strain evidence="3 4">JCM 12143</strain>
    </source>
</reference>
<keyword evidence="4" id="KW-1185">Reference proteome</keyword>
<dbReference type="Pfam" id="PF04264">
    <property type="entry name" value="YceI"/>
    <property type="match status" value="1"/>
</dbReference>
<protein>
    <submittedName>
        <fullName evidence="3">Polyisoprenoid-binding protein</fullName>
    </submittedName>
</protein>
<accession>A0AAD1HW90</accession>
<evidence type="ECO:0000256" key="1">
    <source>
        <dbReference type="ARBA" id="ARBA00008812"/>
    </source>
</evidence>
<evidence type="ECO:0000313" key="4">
    <source>
        <dbReference type="Proteomes" id="UP000467636"/>
    </source>
</evidence>
<dbReference type="EMBL" id="AP022564">
    <property type="protein sequence ID" value="BBX22717.1"/>
    <property type="molecule type" value="Genomic_DNA"/>
</dbReference>
<name>A0AAD1HW90_9MYCO</name>
<dbReference type="AlphaFoldDB" id="A0AAD1HW90"/>
<feature type="domain" description="Lipid/polyisoprenoid-binding YceI-like" evidence="2">
    <location>
        <begin position="14"/>
        <end position="183"/>
    </location>
</feature>
<evidence type="ECO:0000259" key="2">
    <source>
        <dbReference type="SMART" id="SM00867"/>
    </source>
</evidence>
<dbReference type="InterPro" id="IPR007372">
    <property type="entry name" value="Lipid/polyisoprenoid-bd_YceI"/>
</dbReference>
<evidence type="ECO:0000313" key="3">
    <source>
        <dbReference type="EMBL" id="BBX22717.1"/>
    </source>
</evidence>
<dbReference type="Proteomes" id="UP000467636">
    <property type="component" value="Chromosome"/>
</dbReference>
<proteinExistence type="inferred from homology"/>
<comment type="similarity">
    <text evidence="1">Belongs to the UPF0312 family.</text>
</comment>
<gene>
    <name evidence="3" type="ORF">MTER_21280</name>
</gene>
<dbReference type="Gene3D" id="2.40.128.110">
    <property type="entry name" value="Lipid/polyisoprenoid-binding, YceI-like"/>
    <property type="match status" value="1"/>
</dbReference>
<dbReference type="SMART" id="SM00867">
    <property type="entry name" value="YceI"/>
    <property type="match status" value="1"/>
</dbReference>